<dbReference type="RefSeq" id="WP_072790383.1">
    <property type="nucleotide sequence ID" value="NZ_FRCX01000020.1"/>
</dbReference>
<evidence type="ECO:0000256" key="2">
    <source>
        <dbReference type="ARBA" id="ARBA00023315"/>
    </source>
</evidence>
<dbReference type="PANTHER" id="PTHR43877:SF2">
    <property type="entry name" value="AMINOALKYLPHOSPHONATE N-ACETYLTRANSFERASE-RELATED"/>
    <property type="match status" value="1"/>
</dbReference>
<dbReference type="InterPro" id="IPR050832">
    <property type="entry name" value="Bact_Acetyltransf"/>
</dbReference>
<evidence type="ECO:0000313" key="4">
    <source>
        <dbReference type="EMBL" id="SHN44145.1"/>
    </source>
</evidence>
<dbReference type="CDD" id="cd04301">
    <property type="entry name" value="NAT_SF"/>
    <property type="match status" value="1"/>
</dbReference>
<dbReference type="SUPFAM" id="SSF55729">
    <property type="entry name" value="Acyl-CoA N-acyltransferases (Nat)"/>
    <property type="match status" value="1"/>
</dbReference>
<protein>
    <submittedName>
        <fullName evidence="4">Protein N-acetyltransferase, RimJ/RimL family</fullName>
    </submittedName>
</protein>
<name>A0A1M7RCW0_9BURK</name>
<dbReference type="Pfam" id="PF00583">
    <property type="entry name" value="Acetyltransf_1"/>
    <property type="match status" value="1"/>
</dbReference>
<dbReference type="AlphaFoldDB" id="A0A1M7RCW0"/>
<organism evidence="4 5">
    <name type="scientific">Duganella sacchari</name>
    <dbReference type="NCBI Taxonomy" id="551987"/>
    <lineage>
        <taxon>Bacteria</taxon>
        <taxon>Pseudomonadati</taxon>
        <taxon>Pseudomonadota</taxon>
        <taxon>Betaproteobacteria</taxon>
        <taxon>Burkholderiales</taxon>
        <taxon>Oxalobacteraceae</taxon>
        <taxon>Telluria group</taxon>
        <taxon>Duganella</taxon>
    </lineage>
</organism>
<dbReference type="InterPro" id="IPR016181">
    <property type="entry name" value="Acyl_CoA_acyltransferase"/>
</dbReference>
<dbReference type="Gene3D" id="3.40.630.30">
    <property type="match status" value="1"/>
</dbReference>
<dbReference type="PROSITE" id="PS51186">
    <property type="entry name" value="GNAT"/>
    <property type="match status" value="1"/>
</dbReference>
<accession>A0A1M7RCW0</accession>
<dbReference type="Proteomes" id="UP000184339">
    <property type="component" value="Unassembled WGS sequence"/>
</dbReference>
<feature type="domain" description="N-acetyltransferase" evidence="3">
    <location>
        <begin position="1"/>
        <end position="177"/>
    </location>
</feature>
<dbReference type="PANTHER" id="PTHR43877">
    <property type="entry name" value="AMINOALKYLPHOSPHONATE N-ACETYLTRANSFERASE-RELATED-RELATED"/>
    <property type="match status" value="1"/>
</dbReference>
<evidence type="ECO:0000259" key="3">
    <source>
        <dbReference type="PROSITE" id="PS51186"/>
    </source>
</evidence>
<keyword evidence="2" id="KW-0012">Acyltransferase</keyword>
<evidence type="ECO:0000313" key="5">
    <source>
        <dbReference type="Proteomes" id="UP000184339"/>
    </source>
</evidence>
<reference evidence="5" key="1">
    <citation type="submission" date="2016-11" db="EMBL/GenBank/DDBJ databases">
        <authorList>
            <person name="Varghese N."/>
            <person name="Submissions S."/>
        </authorList>
    </citation>
    <scope>NUCLEOTIDE SEQUENCE [LARGE SCALE GENOMIC DNA]</scope>
    <source>
        <strain evidence="5">Sac-22</strain>
    </source>
</reference>
<sequence length="177" mass="19902">MKIEKLELAGFEDFLDYLNDHLSDNGRNGTAYFQPLPRAESRFPAEKAEAFKNGMQVPVGEPGWRRVWIARAAEGGIAGHIDLRALAERHTAHRCLLGMGVDRGHRQRGLGGQLIAHAEDWALTAGLQWIDLQVLSVNAPAIALYQRQGFRQTGEIPNMFHIDGQHFNYTSMSKRLR</sequence>
<evidence type="ECO:0000256" key="1">
    <source>
        <dbReference type="ARBA" id="ARBA00022679"/>
    </source>
</evidence>
<keyword evidence="5" id="KW-1185">Reference proteome</keyword>
<gene>
    <name evidence="4" type="ORF">SAMN05192549_12051</name>
</gene>
<dbReference type="GO" id="GO:0016747">
    <property type="term" value="F:acyltransferase activity, transferring groups other than amino-acyl groups"/>
    <property type="evidence" value="ECO:0007669"/>
    <property type="project" value="InterPro"/>
</dbReference>
<dbReference type="EMBL" id="FRCX01000020">
    <property type="protein sequence ID" value="SHN44145.1"/>
    <property type="molecule type" value="Genomic_DNA"/>
</dbReference>
<proteinExistence type="predicted"/>
<dbReference type="STRING" id="551987.SAMN05192549_12051"/>
<dbReference type="InterPro" id="IPR000182">
    <property type="entry name" value="GNAT_dom"/>
</dbReference>
<keyword evidence="1 4" id="KW-0808">Transferase</keyword>
<dbReference type="OrthoDB" id="336415at2"/>